<reference evidence="2" key="1">
    <citation type="submission" date="2020-10" db="EMBL/GenBank/DDBJ databases">
        <authorList>
            <person name="Castelo-Branco R."/>
            <person name="Eusebio N."/>
            <person name="Adriana R."/>
            <person name="Vieira A."/>
            <person name="Brugerolle De Fraissinette N."/>
            <person name="Rezende De Castro R."/>
            <person name="Schneider M.P."/>
            <person name="Vasconcelos V."/>
            <person name="Leao P.N."/>
        </authorList>
    </citation>
    <scope>NUCLEOTIDE SEQUENCE</scope>
    <source>
        <strain evidence="2">LEGE 11479</strain>
    </source>
</reference>
<proteinExistence type="predicted"/>
<accession>A0A928X362</accession>
<keyword evidence="3" id="KW-1185">Reference proteome</keyword>
<dbReference type="AlphaFoldDB" id="A0A928X362"/>
<dbReference type="InterPro" id="IPR045426">
    <property type="entry name" value="ADYC"/>
</dbReference>
<feature type="domain" description="ADYC" evidence="1">
    <location>
        <begin position="26"/>
        <end position="187"/>
    </location>
</feature>
<dbReference type="EMBL" id="JADEXP010000032">
    <property type="protein sequence ID" value="MBE9066213.1"/>
    <property type="molecule type" value="Genomic_DNA"/>
</dbReference>
<organism evidence="2 3">
    <name type="scientific">Leptolyngbya cf. ectocarpi LEGE 11479</name>
    <dbReference type="NCBI Taxonomy" id="1828722"/>
    <lineage>
        <taxon>Bacteria</taxon>
        <taxon>Bacillati</taxon>
        <taxon>Cyanobacteriota</taxon>
        <taxon>Cyanophyceae</taxon>
        <taxon>Leptolyngbyales</taxon>
        <taxon>Leptolyngbyaceae</taxon>
        <taxon>Leptolyngbya group</taxon>
        <taxon>Leptolyngbya</taxon>
    </lineage>
</organism>
<dbReference type="Proteomes" id="UP000615026">
    <property type="component" value="Unassembled WGS sequence"/>
</dbReference>
<dbReference type="RefSeq" id="WP_193991816.1">
    <property type="nucleotide sequence ID" value="NZ_JADEXP010000032.1"/>
</dbReference>
<gene>
    <name evidence="2" type="ORF">IQ260_06065</name>
</gene>
<dbReference type="Pfam" id="PF20032">
    <property type="entry name" value="ADYC"/>
    <property type="match status" value="1"/>
</dbReference>
<protein>
    <recommendedName>
        <fullName evidence="1">ADYC domain-containing protein</fullName>
    </recommendedName>
</protein>
<evidence type="ECO:0000313" key="2">
    <source>
        <dbReference type="EMBL" id="MBE9066213.1"/>
    </source>
</evidence>
<comment type="caution">
    <text evidence="2">The sequence shown here is derived from an EMBL/GenBank/DDBJ whole genome shotgun (WGS) entry which is preliminary data.</text>
</comment>
<sequence length="232" mass="25686">MASQTTLIVDGQERPVPPFITGDDGSDLPVRVMEPVLDTSDPQQETYLYTVQYQTKEGHWQTVCNPTASGGKAQAIPLSGEWDATASHIANEAVTFACTGGTLAKCVLLGYRPWQTVQGVDMRDYHQACVRMLRADYCGDGISYTQEGTIINLYDRLNIQTSEEAAGLVFEAAWGPEGAVVINRTRFADSWKQVQQTCPERLSQHQEDVSNPETLFQELPQILLLNDSFINP</sequence>
<name>A0A928X362_LEPEC</name>
<evidence type="ECO:0000259" key="1">
    <source>
        <dbReference type="Pfam" id="PF20032"/>
    </source>
</evidence>
<evidence type="ECO:0000313" key="3">
    <source>
        <dbReference type="Proteomes" id="UP000615026"/>
    </source>
</evidence>